<feature type="compositionally biased region" description="Basic and acidic residues" evidence="3">
    <location>
        <begin position="457"/>
        <end position="467"/>
    </location>
</feature>
<dbReference type="InterPro" id="IPR055414">
    <property type="entry name" value="LRR_R13L4/SHOC2-like"/>
</dbReference>
<dbReference type="GO" id="GO:0019901">
    <property type="term" value="F:protein kinase binding"/>
    <property type="evidence" value="ECO:0007669"/>
    <property type="project" value="TreeGrafter"/>
</dbReference>
<dbReference type="PANTHER" id="PTHR23119">
    <property type="entry name" value="DISCS LARGE"/>
    <property type="match status" value="1"/>
</dbReference>
<dbReference type="Gene3D" id="2.30.42.10">
    <property type="match status" value="1"/>
</dbReference>
<feature type="region of interest" description="Disordered" evidence="3">
    <location>
        <begin position="593"/>
        <end position="672"/>
    </location>
</feature>
<dbReference type="InterPro" id="IPR001478">
    <property type="entry name" value="PDZ"/>
</dbReference>
<dbReference type="InterPro" id="IPR050614">
    <property type="entry name" value="Synaptic_Scaffolding_LAP-MAGUK"/>
</dbReference>
<feature type="compositionally biased region" description="Basic and acidic residues" evidence="3">
    <location>
        <begin position="499"/>
        <end position="531"/>
    </location>
</feature>
<dbReference type="PANTHER" id="PTHR23119:SF50">
    <property type="entry name" value="PDZ DOMAIN-CONTAINING PROTEIN"/>
    <property type="match status" value="1"/>
</dbReference>
<organism evidence="5">
    <name type="scientific">Octopus bimaculoides</name>
    <name type="common">California two-spotted octopus</name>
    <dbReference type="NCBI Taxonomy" id="37653"/>
    <lineage>
        <taxon>Eukaryota</taxon>
        <taxon>Metazoa</taxon>
        <taxon>Spiralia</taxon>
        <taxon>Lophotrochozoa</taxon>
        <taxon>Mollusca</taxon>
        <taxon>Cephalopoda</taxon>
        <taxon>Coleoidea</taxon>
        <taxon>Octopodiformes</taxon>
        <taxon>Octopoda</taxon>
        <taxon>Incirrata</taxon>
        <taxon>Octopodidae</taxon>
        <taxon>Octopus</taxon>
    </lineage>
</organism>
<dbReference type="GO" id="GO:0014069">
    <property type="term" value="C:postsynaptic density"/>
    <property type="evidence" value="ECO:0007669"/>
    <property type="project" value="TreeGrafter"/>
</dbReference>
<dbReference type="OrthoDB" id="2187496at2759"/>
<feature type="compositionally biased region" description="Polar residues" evidence="3">
    <location>
        <begin position="1150"/>
        <end position="1166"/>
    </location>
</feature>
<dbReference type="GO" id="GO:0098887">
    <property type="term" value="P:neurotransmitter receptor transport, endosome to postsynaptic membrane"/>
    <property type="evidence" value="ECO:0007669"/>
    <property type="project" value="TreeGrafter"/>
</dbReference>
<dbReference type="GO" id="GO:0016323">
    <property type="term" value="C:basolateral plasma membrane"/>
    <property type="evidence" value="ECO:0007669"/>
    <property type="project" value="TreeGrafter"/>
</dbReference>
<feature type="compositionally biased region" description="Polar residues" evidence="3">
    <location>
        <begin position="919"/>
        <end position="929"/>
    </location>
</feature>
<feature type="compositionally biased region" description="Low complexity" evidence="3">
    <location>
        <begin position="1201"/>
        <end position="1218"/>
    </location>
</feature>
<feature type="compositionally biased region" description="Polar residues" evidence="3">
    <location>
        <begin position="990"/>
        <end position="1003"/>
    </location>
</feature>
<dbReference type="Pfam" id="PF13855">
    <property type="entry name" value="LRR_8"/>
    <property type="match status" value="3"/>
</dbReference>
<evidence type="ECO:0000256" key="3">
    <source>
        <dbReference type="SAM" id="MobiDB-lite"/>
    </source>
</evidence>
<dbReference type="GO" id="GO:0045197">
    <property type="term" value="P:establishment or maintenance of epithelial cell apical/basal polarity"/>
    <property type="evidence" value="ECO:0007669"/>
    <property type="project" value="TreeGrafter"/>
</dbReference>
<dbReference type="GO" id="GO:0005912">
    <property type="term" value="C:adherens junction"/>
    <property type="evidence" value="ECO:0007669"/>
    <property type="project" value="TreeGrafter"/>
</dbReference>
<dbReference type="STRING" id="37653.A0A0L8IAD1"/>
<dbReference type="InterPro" id="IPR032675">
    <property type="entry name" value="LRR_dom_sf"/>
</dbReference>
<dbReference type="EMBL" id="KQ416233">
    <property type="protein sequence ID" value="KOF97975.1"/>
    <property type="molecule type" value="Genomic_DNA"/>
</dbReference>
<name>A0A0L8IAD1_OCTBM</name>
<dbReference type="GO" id="GO:0043113">
    <property type="term" value="P:receptor clustering"/>
    <property type="evidence" value="ECO:0007669"/>
    <property type="project" value="TreeGrafter"/>
</dbReference>
<feature type="compositionally biased region" description="Polar residues" evidence="3">
    <location>
        <begin position="618"/>
        <end position="634"/>
    </location>
</feature>
<feature type="region of interest" description="Disordered" evidence="3">
    <location>
        <begin position="832"/>
        <end position="875"/>
    </location>
</feature>
<dbReference type="KEGG" id="obi:106879924"/>
<feature type="region of interest" description="Disordered" evidence="3">
    <location>
        <begin position="455"/>
        <end position="484"/>
    </location>
</feature>
<sequence>MAGFVKKCPCLRPPTEEIYVLDYRHSNLSDLPNEVFNLERTLQELYADNNQIRELTRELFYCHGLQKLCLSDNEITTIPPAIGSLINLDVLDISKNGIIDLPDNIKACKHLRSLEASVNPLGKLPDGITQLLNLRELYLNDTFLDFLPGNFGRLTKLKVLELRENHLKTLPKSFSRLVELERLDIGNNSLTELSDVIGGLVSLLELWCDQNKIFTISSLIGNLKQLMFFDASKNQLDTLPNEIEGCTSLADLYLTSNNIKFLPDSIGQLINLTTLKIDDNMLTSLPASVGNLSSLSEINVSINDLEDIPSTIGLLRNLRTMYADENFLKKIPPEIGSCNGITVLSLRSNKLKYIPDEIGRIPHLRVLNLSDNQLKHLPFSIVKLKELQALWLTENQTRPLVQLQSDKDPKTGRKILTCYLFPQRSEKNQDSSNDAASFHASLWEEERLRRQQIHFAVGDDKDEDGKLSRCPTPYPKEMKEKKRHVQNMMTHQQLAANGHENRGFEQEDKKLNRSNHLRSDQKSLKPLDEKTAGSVSENFELRTGSVENVSAESSRPSRCHSHYHSDSNYNQNDAGVKAAHSYSSIHIASDQSLEQTYSHRSKELGSPARSHYKDPSLKDQNSPSGIVPCQSSPSRVKGSHNPLYPHQRYLVYSPQGSKPCHKSRGYDSDTGYRSDQEHLRYKYLQSLTISPQHSNKTDRSSDILTPLSPYKHWPKPSRRDGYGSDVESYRGMSQTSVGYSPLKDQHSSQSVPFGLHSKPSSGESHYQAVGERPLFGDEFYNYKKEPSRIGLKHRNYSPLTVSASFNEKMLDQSTPNFSNPPHSFSQFLDQQQVEDAKLKSSKQSLSKQEEVRWKSSKQSLSQQEENKWKTSKHSLSQQEEIYAVLENKTLSIAHKQESSVRSNSNVSEKTRPSAPPSYHQHSPLYSSTAALHWQQQQQQQQQHYQYHHHPHQKQPSQTPLQKLQNDPSPLTSPSHSSNNFSSENPYGYISHSSPSNKSMQHSSPIYDYTNYTPGSPSYRSGSNSPSAYGQKQFYRPGKTNSCRTPDMAKGNNSDCFPSGLDSPRGSTSSRSDGGGSVSAGSGSRNLRYEPHRLSPLYTNPASHLQPSISHYEDVAIFKSVEPSTSSTDSGYGHVYEKVETHIQRQVLVSQTNNKTASQRNSYQVNPNEDDGLSCTPSISEISSPTPSREVTPSRCVETVYRQQQQQHQQQQHRQQQQQKSEEFLDSKRQNLIQVSINKNPGLGFSIAGGIGSYGNPFKPDDIGIFITKVQPEGPALNTLFPGDKILKVNGVDFSNIEHTRAVDILRNSNPVMLLVERS</sequence>
<dbReference type="SUPFAM" id="SSF50156">
    <property type="entry name" value="PDZ domain-like"/>
    <property type="match status" value="1"/>
</dbReference>
<evidence type="ECO:0000259" key="4">
    <source>
        <dbReference type="PROSITE" id="PS50106"/>
    </source>
</evidence>
<dbReference type="SMART" id="SM00369">
    <property type="entry name" value="LRR_TYP"/>
    <property type="match status" value="11"/>
</dbReference>
<dbReference type="Gene3D" id="3.80.10.10">
    <property type="entry name" value="Ribonuclease Inhibitor"/>
    <property type="match status" value="2"/>
</dbReference>
<feature type="region of interest" description="Disordered" evidence="3">
    <location>
        <begin position="1150"/>
        <end position="1223"/>
    </location>
</feature>
<dbReference type="GO" id="GO:0045211">
    <property type="term" value="C:postsynaptic membrane"/>
    <property type="evidence" value="ECO:0007669"/>
    <property type="project" value="TreeGrafter"/>
</dbReference>
<dbReference type="InterPro" id="IPR001611">
    <property type="entry name" value="Leu-rich_rpt"/>
</dbReference>
<evidence type="ECO:0000313" key="5">
    <source>
        <dbReference type="EMBL" id="KOF97975.1"/>
    </source>
</evidence>
<feature type="region of interest" description="Disordered" evidence="3">
    <location>
        <begin position="496"/>
        <end position="572"/>
    </location>
</feature>
<dbReference type="FunFam" id="3.80.10.10:FF:000118">
    <property type="entry name" value="Leucine rich repeat containing 7"/>
    <property type="match status" value="1"/>
</dbReference>
<dbReference type="CDD" id="cd06749">
    <property type="entry name" value="PDZ_densin_erbin-like"/>
    <property type="match status" value="1"/>
</dbReference>
<dbReference type="GO" id="GO:0098968">
    <property type="term" value="P:neurotransmitter receptor transport postsynaptic membrane to endosome"/>
    <property type="evidence" value="ECO:0007669"/>
    <property type="project" value="TreeGrafter"/>
</dbReference>
<gene>
    <name evidence="5" type="ORF">OCBIM_22027787mg</name>
</gene>
<dbReference type="Pfam" id="PF23598">
    <property type="entry name" value="LRR_14"/>
    <property type="match status" value="1"/>
</dbReference>
<dbReference type="SMART" id="SM00364">
    <property type="entry name" value="LRR_BAC"/>
    <property type="match status" value="9"/>
</dbReference>
<dbReference type="SUPFAM" id="SSF52058">
    <property type="entry name" value="L domain-like"/>
    <property type="match status" value="2"/>
</dbReference>
<dbReference type="GO" id="GO:0098609">
    <property type="term" value="P:cell-cell adhesion"/>
    <property type="evidence" value="ECO:0007669"/>
    <property type="project" value="TreeGrafter"/>
</dbReference>
<keyword evidence="1" id="KW-0433">Leucine-rich repeat</keyword>
<protein>
    <recommendedName>
        <fullName evidence="4">PDZ domain-containing protein</fullName>
    </recommendedName>
</protein>
<feature type="region of interest" description="Disordered" evidence="3">
    <location>
        <begin position="690"/>
        <end position="766"/>
    </location>
</feature>
<feature type="compositionally biased region" description="Polar residues" evidence="3">
    <location>
        <begin position="958"/>
        <end position="971"/>
    </location>
</feature>
<dbReference type="Pfam" id="PF00595">
    <property type="entry name" value="PDZ"/>
    <property type="match status" value="1"/>
</dbReference>
<feature type="domain" description="PDZ" evidence="4">
    <location>
        <begin position="1231"/>
        <end position="1318"/>
    </location>
</feature>
<evidence type="ECO:0000256" key="2">
    <source>
        <dbReference type="ARBA" id="ARBA00022737"/>
    </source>
</evidence>
<dbReference type="SMART" id="SM00228">
    <property type="entry name" value="PDZ"/>
    <property type="match status" value="1"/>
</dbReference>
<feature type="compositionally biased region" description="Low complexity" evidence="3">
    <location>
        <begin position="972"/>
        <end position="984"/>
    </location>
</feature>
<feature type="compositionally biased region" description="Polar residues" evidence="3">
    <location>
        <begin position="545"/>
        <end position="556"/>
    </location>
</feature>
<dbReference type="InterPro" id="IPR036034">
    <property type="entry name" value="PDZ_sf"/>
</dbReference>
<feature type="compositionally biased region" description="Low complexity" evidence="3">
    <location>
        <begin position="1013"/>
        <end position="1026"/>
    </location>
</feature>
<accession>A0A0L8IAD1</accession>
<keyword evidence="2" id="KW-0677">Repeat</keyword>
<dbReference type="PROSITE" id="PS50106">
    <property type="entry name" value="PDZ"/>
    <property type="match status" value="1"/>
</dbReference>
<dbReference type="InterPro" id="IPR003591">
    <property type="entry name" value="Leu-rich_rpt_typical-subtyp"/>
</dbReference>
<feature type="compositionally biased region" description="Low complexity" evidence="3">
    <location>
        <begin position="1062"/>
        <end position="1071"/>
    </location>
</feature>
<feature type="compositionally biased region" description="Low complexity" evidence="3">
    <location>
        <begin position="934"/>
        <end position="944"/>
    </location>
</feature>
<feature type="compositionally biased region" description="Low complexity" evidence="3">
    <location>
        <begin position="1173"/>
        <end position="1187"/>
    </location>
</feature>
<proteinExistence type="predicted"/>
<evidence type="ECO:0000256" key="1">
    <source>
        <dbReference type="ARBA" id="ARBA00022614"/>
    </source>
</evidence>
<reference evidence="5" key="1">
    <citation type="submission" date="2015-07" db="EMBL/GenBank/DDBJ databases">
        <title>MeaNS - Measles Nucleotide Surveillance Program.</title>
        <authorList>
            <person name="Tran T."/>
            <person name="Druce J."/>
        </authorList>
    </citation>
    <scope>NUCLEOTIDE SEQUENCE</scope>
    <source>
        <strain evidence="5">UCB-OBI-ISO-001</strain>
        <tissue evidence="5">Gonad</tissue>
    </source>
</reference>
<dbReference type="PROSITE" id="PS51450">
    <property type="entry name" value="LRR"/>
    <property type="match status" value="3"/>
</dbReference>
<feature type="region of interest" description="Disordered" evidence="3">
    <location>
        <begin position="894"/>
        <end position="1088"/>
    </location>
</feature>